<dbReference type="InterPro" id="IPR029055">
    <property type="entry name" value="Ntn_hydrolases_N"/>
</dbReference>
<dbReference type="InterPro" id="IPR043137">
    <property type="entry name" value="GGT_ssub_C"/>
</dbReference>
<feature type="binding site" evidence="1">
    <location>
        <position position="556"/>
    </location>
    <ligand>
        <name>L-glutamate</name>
        <dbReference type="ChEBI" id="CHEBI:29985"/>
    </ligand>
</feature>
<dbReference type="Proteomes" id="UP001321473">
    <property type="component" value="Unassembled WGS sequence"/>
</dbReference>
<protein>
    <recommendedName>
        <fullName evidence="6">Gamma-glutamyltransferase</fullName>
    </recommendedName>
</protein>
<evidence type="ECO:0000256" key="1">
    <source>
        <dbReference type="PIRSR" id="PIRSR600101-2"/>
    </source>
</evidence>
<evidence type="ECO:0000256" key="2">
    <source>
        <dbReference type="SAM" id="MobiDB-lite"/>
    </source>
</evidence>
<feature type="compositionally biased region" description="Basic and acidic residues" evidence="2">
    <location>
        <begin position="22"/>
        <end position="32"/>
    </location>
</feature>
<proteinExistence type="predicted"/>
<dbReference type="EMBL" id="JARKHS020021105">
    <property type="protein sequence ID" value="KAK8770471.1"/>
    <property type="molecule type" value="Genomic_DNA"/>
</dbReference>
<dbReference type="Pfam" id="PF01019">
    <property type="entry name" value="G_glu_transpept"/>
    <property type="match status" value="1"/>
</dbReference>
<name>A0AAQ4E6X6_AMBAM</name>
<dbReference type="SUPFAM" id="SSF56235">
    <property type="entry name" value="N-terminal nucleophile aminohydrolases (Ntn hydrolases)"/>
    <property type="match status" value="1"/>
</dbReference>
<evidence type="ECO:0000256" key="3">
    <source>
        <dbReference type="SAM" id="Phobius"/>
    </source>
</evidence>
<dbReference type="Gene3D" id="1.10.246.130">
    <property type="match status" value="1"/>
</dbReference>
<keyword evidence="3" id="KW-1133">Transmembrane helix</keyword>
<feature type="binding site" evidence="1">
    <location>
        <begin position="532"/>
        <end position="534"/>
    </location>
    <ligand>
        <name>L-glutamate</name>
        <dbReference type="ChEBI" id="CHEBI:29985"/>
    </ligand>
</feature>
<dbReference type="AlphaFoldDB" id="A0AAQ4E6X6"/>
<feature type="region of interest" description="Disordered" evidence="2">
    <location>
        <begin position="1"/>
        <end position="86"/>
    </location>
</feature>
<dbReference type="GO" id="GO:0005886">
    <property type="term" value="C:plasma membrane"/>
    <property type="evidence" value="ECO:0007669"/>
    <property type="project" value="TreeGrafter"/>
</dbReference>
<evidence type="ECO:0008006" key="6">
    <source>
        <dbReference type="Google" id="ProtNLM"/>
    </source>
</evidence>
<dbReference type="Gene3D" id="3.60.20.40">
    <property type="match status" value="1"/>
</dbReference>
<keyword evidence="5" id="KW-1185">Reference proteome</keyword>
<dbReference type="GO" id="GO:0036374">
    <property type="term" value="F:glutathione hydrolase activity"/>
    <property type="evidence" value="ECO:0007669"/>
    <property type="project" value="InterPro"/>
</dbReference>
<sequence>MNRDRRKSVVKKDRKDRKQSRKPGDEPVRATDHAAAVPEASTDAAAPVKPAQESPDGGAPPTHEPEGAGPANSDRRMDRRMSRKMSRKLSRIDEYKLFTMTGSAHKRSLEEANRSAGFKAAVLLFVMVLLGGAFMGTILYVTYFVRQPKVERQPRFVSSTPMASFGGWMAVTGSKLCEAVPRRMFDMNGTIGDAAVATILCVCVVMPHRCGLGGGFFATYYNRRNKEAKAVVAREVAPSTAFPDMYRDRVNASLQGFLAVAVFGELRGYEALLNLTGTQVPWKELFTKAIEYADSGFKVTASLAKAIKDHASAITEDYTKTIKSVFFNTATSKPYEEGDLLQNKLLAETLRNISENPLKGSSLSVGPLAEAIVGDINKGGSKYITLADLHKFQPSVTNALTIPLSESEQLFTPPPPSGGVVTGFVVSIVDKFRAGSILRDDTKTWHSIVEAFKYAFAQRPLLGDPLKTKIGSLLRGLTSREAAEQIAHQKIGTNPHPDPADYGFVAGSVDDHGSGQICIVGPDGDAVVLVSSINTEFGAMVASKSTGIVLNNQMNDFSTPGTRDFHGFPPAKQNDIEGGKRPMSSLSPIVVVDRNGDVKFLGSATGGARIATSLSQVLIRSLWMGHTVKQAIDAGRLHNQLVPNNVVKYEYFADKDVIWWLGKQGHRLSPDDSQGDVIALCRIGPEVAYSGSYDFRTMGDGGLDGGPLP</sequence>
<dbReference type="InterPro" id="IPR043138">
    <property type="entry name" value="GGT_lsub"/>
</dbReference>
<feature type="transmembrane region" description="Helical" evidence="3">
    <location>
        <begin position="122"/>
        <end position="145"/>
    </location>
</feature>
<dbReference type="InterPro" id="IPR000101">
    <property type="entry name" value="GGT_peptidase"/>
</dbReference>
<accession>A0AAQ4E6X6</accession>
<dbReference type="PANTHER" id="PTHR11686">
    <property type="entry name" value="GAMMA GLUTAMYL TRANSPEPTIDASE"/>
    <property type="match status" value="1"/>
</dbReference>
<feature type="binding site" evidence="1">
    <location>
        <position position="607"/>
    </location>
    <ligand>
        <name>L-glutamate</name>
        <dbReference type="ChEBI" id="CHEBI:29985"/>
    </ligand>
</feature>
<gene>
    <name evidence="4" type="ORF">V5799_013061</name>
</gene>
<reference evidence="4 5" key="1">
    <citation type="journal article" date="2023" name="Arcadia Sci">
        <title>De novo assembly of a long-read Amblyomma americanum tick genome.</title>
        <authorList>
            <person name="Chou S."/>
            <person name="Poskanzer K.E."/>
            <person name="Rollins M."/>
            <person name="Thuy-Boun P.S."/>
        </authorList>
    </citation>
    <scope>NUCLEOTIDE SEQUENCE [LARGE SCALE GENOMIC DNA]</scope>
    <source>
        <strain evidence="4">F_SG_1</strain>
        <tissue evidence="4">Salivary glands</tissue>
    </source>
</reference>
<evidence type="ECO:0000313" key="5">
    <source>
        <dbReference type="Proteomes" id="UP001321473"/>
    </source>
</evidence>
<dbReference type="PANTHER" id="PTHR11686:SF9">
    <property type="entry name" value="RE13973P"/>
    <property type="match status" value="1"/>
</dbReference>
<dbReference type="PRINTS" id="PR01210">
    <property type="entry name" value="GGTRANSPTASE"/>
</dbReference>
<keyword evidence="3" id="KW-0812">Transmembrane</keyword>
<feature type="binding site" evidence="1">
    <location>
        <begin position="584"/>
        <end position="585"/>
    </location>
    <ligand>
        <name>L-glutamate</name>
        <dbReference type="ChEBI" id="CHEBI:29985"/>
    </ligand>
</feature>
<feature type="binding site" evidence="1">
    <location>
        <position position="234"/>
    </location>
    <ligand>
        <name>L-glutamate</name>
        <dbReference type="ChEBI" id="CHEBI:29985"/>
    </ligand>
</feature>
<comment type="caution">
    <text evidence="4">The sequence shown here is derived from an EMBL/GenBank/DDBJ whole genome shotgun (WGS) entry which is preliminary data.</text>
</comment>
<organism evidence="4 5">
    <name type="scientific">Amblyomma americanum</name>
    <name type="common">Lone star tick</name>
    <dbReference type="NCBI Taxonomy" id="6943"/>
    <lineage>
        <taxon>Eukaryota</taxon>
        <taxon>Metazoa</taxon>
        <taxon>Ecdysozoa</taxon>
        <taxon>Arthropoda</taxon>
        <taxon>Chelicerata</taxon>
        <taxon>Arachnida</taxon>
        <taxon>Acari</taxon>
        <taxon>Parasitiformes</taxon>
        <taxon>Ixodida</taxon>
        <taxon>Ixodoidea</taxon>
        <taxon>Ixodidae</taxon>
        <taxon>Amblyomminae</taxon>
        <taxon>Amblyomma</taxon>
    </lineage>
</organism>
<feature type="compositionally biased region" description="Basic residues" evidence="2">
    <location>
        <begin position="1"/>
        <end position="21"/>
    </location>
</feature>
<dbReference type="GO" id="GO:0006751">
    <property type="term" value="P:glutathione catabolic process"/>
    <property type="evidence" value="ECO:0007669"/>
    <property type="project" value="InterPro"/>
</dbReference>
<evidence type="ECO:0000313" key="4">
    <source>
        <dbReference type="EMBL" id="KAK8770471.1"/>
    </source>
</evidence>
<keyword evidence="3" id="KW-0472">Membrane</keyword>